<gene>
    <name evidence="3" type="ORF">L4923_13555</name>
</gene>
<accession>A0ABS9QF46</accession>
<dbReference type="PRINTS" id="PR01438">
    <property type="entry name" value="UNVRSLSTRESS"/>
</dbReference>
<proteinExistence type="inferred from homology"/>
<dbReference type="PANTHER" id="PTHR46268">
    <property type="entry name" value="STRESS RESPONSE PROTEIN NHAX"/>
    <property type="match status" value="1"/>
</dbReference>
<dbReference type="Proteomes" id="UP001201701">
    <property type="component" value="Unassembled WGS sequence"/>
</dbReference>
<organism evidence="3 4">
    <name type="scientific">Mesorhizobium retamae</name>
    <dbReference type="NCBI Taxonomy" id="2912854"/>
    <lineage>
        <taxon>Bacteria</taxon>
        <taxon>Pseudomonadati</taxon>
        <taxon>Pseudomonadota</taxon>
        <taxon>Alphaproteobacteria</taxon>
        <taxon>Hyphomicrobiales</taxon>
        <taxon>Phyllobacteriaceae</taxon>
        <taxon>Mesorhizobium</taxon>
    </lineage>
</organism>
<dbReference type="EMBL" id="JAKREW010000011">
    <property type="protein sequence ID" value="MCG7506044.1"/>
    <property type="molecule type" value="Genomic_DNA"/>
</dbReference>
<dbReference type="InterPro" id="IPR006016">
    <property type="entry name" value="UspA"/>
</dbReference>
<comment type="similarity">
    <text evidence="1">Belongs to the universal stress protein A family.</text>
</comment>
<dbReference type="CDD" id="cd00293">
    <property type="entry name" value="USP-like"/>
    <property type="match status" value="1"/>
</dbReference>
<name>A0ABS9QF46_9HYPH</name>
<evidence type="ECO:0000256" key="1">
    <source>
        <dbReference type="ARBA" id="ARBA00008791"/>
    </source>
</evidence>
<feature type="domain" description="UspA" evidence="2">
    <location>
        <begin position="156"/>
        <end position="276"/>
    </location>
</feature>
<dbReference type="InterPro" id="IPR006015">
    <property type="entry name" value="Universal_stress_UspA"/>
</dbReference>
<dbReference type="Gene3D" id="3.40.50.12370">
    <property type="match status" value="1"/>
</dbReference>
<dbReference type="SUPFAM" id="SSF52402">
    <property type="entry name" value="Adenine nucleotide alpha hydrolases-like"/>
    <property type="match status" value="1"/>
</dbReference>
<sequence>MQTLTCLFLPTYPDTPDPKIAANAVAVASQLGAVLDAAVIDVNIPDVSNALSTLLLDLPAKIREAETASRSRGKALLDAVATEAVQHKVTLTTQELKAAPGLMGELAATEGRYFDLCMAGWARDSEALQSVAEEVVFSSGRPTLLLPDSEKVGDLEHVVVAWDGSRVAARAVADATPFLERAKQISIVSVVDEKVLPRQDSAERLALGLKARGFHAKAESILAGQDPIGVVLQRHAKKIGGQLLVMGAYGHSRLRDIVLGGATEGVFSDLRMPVLMSH</sequence>
<dbReference type="PANTHER" id="PTHR46268:SF15">
    <property type="entry name" value="UNIVERSAL STRESS PROTEIN HP_0031"/>
    <property type="match status" value="1"/>
</dbReference>
<evidence type="ECO:0000313" key="3">
    <source>
        <dbReference type="EMBL" id="MCG7506044.1"/>
    </source>
</evidence>
<dbReference type="RefSeq" id="WP_239365849.1">
    <property type="nucleotide sequence ID" value="NZ_JAKREW010000011.1"/>
</dbReference>
<dbReference type="Pfam" id="PF00582">
    <property type="entry name" value="Usp"/>
    <property type="match status" value="1"/>
</dbReference>
<evidence type="ECO:0000313" key="4">
    <source>
        <dbReference type="Proteomes" id="UP001201701"/>
    </source>
</evidence>
<evidence type="ECO:0000259" key="2">
    <source>
        <dbReference type="Pfam" id="PF00582"/>
    </source>
</evidence>
<protein>
    <submittedName>
        <fullName evidence="3">Universal stress protein</fullName>
    </submittedName>
</protein>
<keyword evidence="4" id="KW-1185">Reference proteome</keyword>
<reference evidence="3 4" key="1">
    <citation type="submission" date="2022-02" db="EMBL/GenBank/DDBJ databases">
        <title>Draft genome sequence of Mezorhizobium retamae strain IRAMC:0171 isolated from Retama raetam nodules.</title>
        <authorList>
            <person name="Bengaied R."/>
            <person name="Sbissi I."/>
            <person name="Huber K."/>
            <person name="Ghodbane F."/>
            <person name="Nouioui I."/>
            <person name="Tarhouni M."/>
            <person name="Gtari M."/>
        </authorList>
    </citation>
    <scope>NUCLEOTIDE SEQUENCE [LARGE SCALE GENOMIC DNA]</scope>
    <source>
        <strain evidence="3 4">IRAMC:0171</strain>
    </source>
</reference>
<comment type="caution">
    <text evidence="3">The sequence shown here is derived from an EMBL/GenBank/DDBJ whole genome shotgun (WGS) entry which is preliminary data.</text>
</comment>